<sequence length="176" mass="20170">MSENVESMRAFYDYFMKDVNNDWLFTPPVPMSILNLGGRDIVNRPETEYPLAQAKPFQLFLDAKTMSLQSTPAEQSRCNYDAVSGSVVYDAQGRLQRSTVIDVGWLADDPDVERKTLLAKNEQDKKFCAPISVQARQDVFECLIELWIRKNPHSSSPSIRMIKNGCFSQVNKWRLI</sequence>
<comment type="caution">
    <text evidence="1">The sequence shown here is derived from an EMBL/GenBank/DDBJ whole genome shotgun (WGS) entry which is preliminary data.</text>
</comment>
<gene>
    <name evidence="1" type="ORF">NKR23_g7850</name>
</gene>
<dbReference type="EMBL" id="JANBVO010000026">
    <property type="protein sequence ID" value="KAJ9139382.1"/>
    <property type="molecule type" value="Genomic_DNA"/>
</dbReference>
<name>A0AA38RGS7_9PEZI</name>
<reference evidence="1" key="1">
    <citation type="submission" date="2022-07" db="EMBL/GenBank/DDBJ databases">
        <title>Fungi with potential for degradation of polypropylene.</title>
        <authorList>
            <person name="Gostincar C."/>
        </authorList>
    </citation>
    <scope>NUCLEOTIDE SEQUENCE</scope>
    <source>
        <strain evidence="1">EXF-13308</strain>
    </source>
</reference>
<evidence type="ECO:0000313" key="2">
    <source>
        <dbReference type="Proteomes" id="UP001174694"/>
    </source>
</evidence>
<organism evidence="1 2">
    <name type="scientific">Pleurostoma richardsiae</name>
    <dbReference type="NCBI Taxonomy" id="41990"/>
    <lineage>
        <taxon>Eukaryota</taxon>
        <taxon>Fungi</taxon>
        <taxon>Dikarya</taxon>
        <taxon>Ascomycota</taxon>
        <taxon>Pezizomycotina</taxon>
        <taxon>Sordariomycetes</taxon>
        <taxon>Sordariomycetidae</taxon>
        <taxon>Calosphaeriales</taxon>
        <taxon>Pleurostomataceae</taxon>
        <taxon>Pleurostoma</taxon>
    </lineage>
</organism>
<keyword evidence="2" id="KW-1185">Reference proteome</keyword>
<accession>A0AA38RGS7</accession>
<dbReference type="Proteomes" id="UP001174694">
    <property type="component" value="Unassembled WGS sequence"/>
</dbReference>
<dbReference type="AlphaFoldDB" id="A0AA38RGS7"/>
<evidence type="ECO:0000313" key="1">
    <source>
        <dbReference type="EMBL" id="KAJ9139382.1"/>
    </source>
</evidence>
<proteinExistence type="predicted"/>
<protein>
    <submittedName>
        <fullName evidence="1">Uncharacterized protein</fullName>
    </submittedName>
</protein>